<accession>A0ABN4B4Q2</accession>
<feature type="transmembrane region" description="Helical" evidence="1">
    <location>
        <begin position="48"/>
        <end position="68"/>
    </location>
</feature>
<keyword evidence="1" id="KW-0812">Transmembrane</keyword>
<dbReference type="Proteomes" id="UP000013306">
    <property type="component" value="Chromosome"/>
</dbReference>
<evidence type="ECO:0000313" key="2">
    <source>
        <dbReference type="EMBL" id="AGK70933.1"/>
    </source>
</evidence>
<proteinExistence type="predicted"/>
<sequence length="88" mass="10587">MRKKHWLETLVIPALIFLAVSVWAGRMRTSDSLYAYLNLPRFSFTERWIYWFLAFILAVVLANLIHFLSSRSLAKKFNFSLYKKRREK</sequence>
<gene>
    <name evidence="2" type="ORF">I872_04195</name>
</gene>
<evidence type="ECO:0000313" key="3">
    <source>
        <dbReference type="Proteomes" id="UP000013306"/>
    </source>
</evidence>
<reference evidence="2 3" key="1">
    <citation type="journal article" date="2013" name="Genome Announc.">
        <title>Complete Genome Sequence of an Oral Commensal, Streptococcus oligofermentans Strain AS 1.3089.</title>
        <authorList>
            <person name="Tong H."/>
            <person name="Shang N."/>
            <person name="Liu L."/>
            <person name="Wang X."/>
            <person name="Cai J."/>
            <person name="Dong X."/>
        </authorList>
    </citation>
    <scope>NUCLEOTIDE SEQUENCE [LARGE SCALE GENOMIC DNA]</scope>
    <source>
        <strain evidence="2 3">AS 1.3089</strain>
    </source>
</reference>
<protein>
    <submittedName>
        <fullName evidence="2">Uncharacterized protein</fullName>
    </submittedName>
</protein>
<name>A0ABN4B4Q2_STRCR</name>
<keyword evidence="3" id="KW-1185">Reference proteome</keyword>
<keyword evidence="1" id="KW-0472">Membrane</keyword>
<organism evidence="2 3">
    <name type="scientific">Streptococcus cristatus AS 1.3089</name>
    <dbReference type="NCBI Taxonomy" id="1302863"/>
    <lineage>
        <taxon>Bacteria</taxon>
        <taxon>Bacillati</taxon>
        <taxon>Bacillota</taxon>
        <taxon>Bacilli</taxon>
        <taxon>Lactobacillales</taxon>
        <taxon>Streptococcaceae</taxon>
        <taxon>Streptococcus</taxon>
    </lineage>
</organism>
<evidence type="ECO:0000256" key="1">
    <source>
        <dbReference type="SAM" id="Phobius"/>
    </source>
</evidence>
<keyword evidence="1" id="KW-1133">Transmembrane helix</keyword>
<dbReference type="EMBL" id="CP004409">
    <property type="protein sequence ID" value="AGK70933.1"/>
    <property type="molecule type" value="Genomic_DNA"/>
</dbReference>